<name>A0A3E0UEE0_9GAMM</name>
<dbReference type="RefSeq" id="WP_115999923.1">
    <property type="nucleotide sequence ID" value="NZ_QUOV01000001.1"/>
</dbReference>
<dbReference type="Proteomes" id="UP000256999">
    <property type="component" value="Unassembled WGS sequence"/>
</dbReference>
<evidence type="ECO:0000256" key="1">
    <source>
        <dbReference type="SAM" id="SignalP"/>
    </source>
</evidence>
<protein>
    <recommendedName>
        <fullName evidence="4">Polymer-forming cytoskeletal protein</fullName>
    </recommendedName>
</protein>
<gene>
    <name evidence="2" type="ORF">DXX92_07695</name>
</gene>
<dbReference type="Gene3D" id="2.160.10.10">
    <property type="entry name" value="Hexapeptide repeat proteins"/>
    <property type="match status" value="1"/>
</dbReference>
<accession>A0A3E0UEE0</accession>
<dbReference type="OrthoDB" id="9806595at2"/>
<evidence type="ECO:0008006" key="4">
    <source>
        <dbReference type="Google" id="ProtNLM"/>
    </source>
</evidence>
<dbReference type="AlphaFoldDB" id="A0A3E0UEE0"/>
<organism evidence="2 3">
    <name type="scientific">Thalassotalea euphylliae</name>
    <dbReference type="NCBI Taxonomy" id="1655234"/>
    <lineage>
        <taxon>Bacteria</taxon>
        <taxon>Pseudomonadati</taxon>
        <taxon>Pseudomonadota</taxon>
        <taxon>Gammaproteobacteria</taxon>
        <taxon>Alteromonadales</taxon>
        <taxon>Colwelliaceae</taxon>
        <taxon>Thalassotalea</taxon>
    </lineage>
</organism>
<comment type="caution">
    <text evidence="2">The sequence shown here is derived from an EMBL/GenBank/DDBJ whole genome shotgun (WGS) entry which is preliminary data.</text>
</comment>
<dbReference type="InterPro" id="IPR011004">
    <property type="entry name" value="Trimer_LpxA-like_sf"/>
</dbReference>
<proteinExistence type="predicted"/>
<dbReference type="EMBL" id="QUOV01000001">
    <property type="protein sequence ID" value="REL35249.1"/>
    <property type="molecule type" value="Genomic_DNA"/>
</dbReference>
<reference evidence="2 3" key="1">
    <citation type="submission" date="2018-08" db="EMBL/GenBank/DDBJ databases">
        <title>Thalassotalea euphylliae genome.</title>
        <authorList>
            <person name="Summers S."/>
            <person name="Rice S.A."/>
            <person name="Freckelton M.L."/>
            <person name="Nedved B.T."/>
            <person name="Hadfield M.G."/>
        </authorList>
    </citation>
    <scope>NUCLEOTIDE SEQUENCE [LARGE SCALE GENOMIC DNA]</scope>
    <source>
        <strain evidence="2 3">H2</strain>
    </source>
</reference>
<evidence type="ECO:0000313" key="2">
    <source>
        <dbReference type="EMBL" id="REL35249.1"/>
    </source>
</evidence>
<sequence length="335" mass="38053">MKPNLPLFILVLLLFPPFINAKSKECAGEEGYYFVNDRESNPRKGGFVGNGAFVDERAFIAPSASICGSATIEANVRVLGNAVVKDDAYIGEYVRIMGNAIVGGSAHIEGKYKSPVIIRGYARILEGEITEGKYGSNQKPKELIEAETKAANAKKIKTLVKDINRTLQYLDGTHRVNNNEYYQTINFPTQFFTDNCSIEATNISKYKYNSWRGDSLYSETTYEDVTYHLANSSVDLSISTIFFGRYDAHYTQTFNLKVFKNVNANDPYKNSEYKKFTMWTKNFRHKSTGNYKVLYWNLDVEGVDKPLSHTKKETLKQNLNELARLCEFKLSIKDN</sequence>
<evidence type="ECO:0000313" key="3">
    <source>
        <dbReference type="Proteomes" id="UP000256999"/>
    </source>
</evidence>
<dbReference type="SUPFAM" id="SSF51161">
    <property type="entry name" value="Trimeric LpxA-like enzymes"/>
    <property type="match status" value="1"/>
</dbReference>
<feature type="chain" id="PRO_5017657756" description="Polymer-forming cytoskeletal protein" evidence="1">
    <location>
        <begin position="22"/>
        <end position="335"/>
    </location>
</feature>
<keyword evidence="1" id="KW-0732">Signal</keyword>
<feature type="signal peptide" evidence="1">
    <location>
        <begin position="1"/>
        <end position="21"/>
    </location>
</feature>